<dbReference type="OrthoDB" id="786369at2759"/>
<dbReference type="RefSeq" id="XP_017701599.2">
    <property type="nucleotide sequence ID" value="XM_017846110.2"/>
</dbReference>
<organism evidence="6 8">
    <name type="scientific">Phoenix dactylifera</name>
    <name type="common">Date palm</name>
    <dbReference type="NCBI Taxonomy" id="42345"/>
    <lineage>
        <taxon>Eukaryota</taxon>
        <taxon>Viridiplantae</taxon>
        <taxon>Streptophyta</taxon>
        <taxon>Embryophyta</taxon>
        <taxon>Tracheophyta</taxon>
        <taxon>Spermatophyta</taxon>
        <taxon>Magnoliopsida</taxon>
        <taxon>Liliopsida</taxon>
        <taxon>Arecaceae</taxon>
        <taxon>Coryphoideae</taxon>
        <taxon>Phoeniceae</taxon>
        <taxon>Phoenix</taxon>
    </lineage>
</organism>
<name>A0A8B9AQG2_PHODC</name>
<dbReference type="Gene3D" id="3.40.50.200">
    <property type="entry name" value="Peptidase S8/S53 domain"/>
    <property type="match status" value="1"/>
</dbReference>
<reference evidence="7 8" key="2">
    <citation type="submission" date="2025-04" db="UniProtKB">
        <authorList>
            <consortium name="RefSeq"/>
        </authorList>
    </citation>
    <scope>IDENTIFICATION</scope>
    <source>
        <tissue evidence="7 8">Young leaves</tissue>
    </source>
</reference>
<dbReference type="KEGG" id="pda:120111748"/>
<dbReference type="PROSITE" id="PS00137">
    <property type="entry name" value="SUBTILASE_HIS"/>
    <property type="match status" value="1"/>
</dbReference>
<dbReference type="GO" id="GO:0004252">
    <property type="term" value="F:serine-type endopeptidase activity"/>
    <property type="evidence" value="ECO:0007669"/>
    <property type="project" value="InterPro"/>
</dbReference>
<evidence type="ECO:0000256" key="1">
    <source>
        <dbReference type="ARBA" id="ARBA00011073"/>
    </source>
</evidence>
<dbReference type="KEGG" id="pda:108511787"/>
<dbReference type="RefSeq" id="XP_038985564.1">
    <property type="nucleotide sequence ID" value="XM_039129636.1"/>
</dbReference>
<accession>A0A8B9AQG2</accession>
<dbReference type="InterPro" id="IPR022398">
    <property type="entry name" value="Peptidase_S8_His-AS"/>
</dbReference>
<dbReference type="SUPFAM" id="SSF52743">
    <property type="entry name" value="Subtilisin-like"/>
    <property type="match status" value="1"/>
</dbReference>
<reference evidence="6" key="1">
    <citation type="journal article" date="2019" name="Nat. Commun.">
        <title>Genome-wide association mapping of date palm fruit traits.</title>
        <authorList>
            <person name="Hazzouri K.M."/>
            <person name="Gros-Balthazard M."/>
            <person name="Flowers J.M."/>
            <person name="Copetti D."/>
            <person name="Lemansour A."/>
            <person name="Lebrun M."/>
            <person name="Masmoudi K."/>
            <person name="Ferrand S."/>
            <person name="Dhar M.I."/>
            <person name="Fresquez Z.A."/>
            <person name="Rosas U."/>
            <person name="Zhang J."/>
            <person name="Talag J."/>
            <person name="Lee S."/>
            <person name="Kudrna D."/>
            <person name="Powell R.F."/>
            <person name="Leitch I.J."/>
            <person name="Krueger R.R."/>
            <person name="Wing R.A."/>
            <person name="Amiri K.M.A."/>
            <person name="Purugganan M.D."/>
        </authorList>
    </citation>
    <scope>NUCLEOTIDE SEQUENCE [LARGE SCALE GENOMIC DNA]</scope>
    <source>
        <strain evidence="6">cv. Khalas</strain>
    </source>
</reference>
<feature type="region of interest" description="Disordered" evidence="4">
    <location>
        <begin position="1"/>
        <end position="20"/>
    </location>
</feature>
<comment type="similarity">
    <text evidence="1 3">Belongs to the peptidase S8 family.</text>
</comment>
<dbReference type="GeneID" id="120111748"/>
<keyword evidence="6" id="KW-1185">Reference proteome</keyword>
<evidence type="ECO:0000256" key="4">
    <source>
        <dbReference type="SAM" id="MobiDB-lite"/>
    </source>
</evidence>
<protein>
    <submittedName>
        <fullName evidence="7 8">Subtilisin-like protease</fullName>
    </submittedName>
</protein>
<comment type="caution">
    <text evidence="3">Lacks conserved residue(s) required for the propagation of feature annotation.</text>
</comment>
<dbReference type="Proteomes" id="UP000228380">
    <property type="component" value="Chromosome 8"/>
</dbReference>
<evidence type="ECO:0000313" key="8">
    <source>
        <dbReference type="RefSeq" id="XP_038985564.1"/>
    </source>
</evidence>
<evidence type="ECO:0000313" key="6">
    <source>
        <dbReference type="Proteomes" id="UP000228380"/>
    </source>
</evidence>
<gene>
    <name evidence="8" type="primary">LOC120111748</name>
    <name evidence="7" type="synonym">LOC108511787</name>
</gene>
<evidence type="ECO:0000256" key="2">
    <source>
        <dbReference type="ARBA" id="ARBA00022729"/>
    </source>
</evidence>
<dbReference type="Pfam" id="PF00082">
    <property type="entry name" value="Peptidase_S8"/>
    <property type="match status" value="1"/>
</dbReference>
<feature type="domain" description="Peptidase S8/S53" evidence="5">
    <location>
        <begin position="6"/>
        <end position="97"/>
    </location>
</feature>
<keyword evidence="2" id="KW-0732">Signal</keyword>
<evidence type="ECO:0000259" key="5">
    <source>
        <dbReference type="Pfam" id="PF00082"/>
    </source>
</evidence>
<dbReference type="PROSITE" id="PS51892">
    <property type="entry name" value="SUBTILASE"/>
    <property type="match status" value="1"/>
</dbReference>
<dbReference type="AlphaFoldDB" id="A0A8B9AQG2"/>
<dbReference type="InterPro" id="IPR000209">
    <property type="entry name" value="Peptidase_S8/S53_dom"/>
</dbReference>
<proteinExistence type="inferred from homology"/>
<dbReference type="InterPro" id="IPR036852">
    <property type="entry name" value="Peptidase_S8/S53_dom_sf"/>
</dbReference>
<sequence length="131" mass="13640">MGFQNGTRAPATDDDGHGTHVASTAAGRFVDDAEVLGMAKGVASGMAPKAHLAIYKVCFHDGCSGSDIYAAIDQAIKDGVDVLSMSINGAPNATFYQDPVAIGSLAAVEKGIDLPLCGCRQRWPGDQYRQP</sequence>
<evidence type="ECO:0000313" key="7">
    <source>
        <dbReference type="RefSeq" id="XP_017701599.2"/>
    </source>
</evidence>
<dbReference type="GO" id="GO:0006508">
    <property type="term" value="P:proteolysis"/>
    <property type="evidence" value="ECO:0007669"/>
    <property type="project" value="InterPro"/>
</dbReference>
<dbReference type="PANTHER" id="PTHR10795">
    <property type="entry name" value="PROPROTEIN CONVERTASE SUBTILISIN/KEXIN"/>
    <property type="match status" value="1"/>
</dbReference>
<dbReference type="InterPro" id="IPR045051">
    <property type="entry name" value="SBT"/>
</dbReference>
<evidence type="ECO:0000256" key="3">
    <source>
        <dbReference type="PROSITE-ProRule" id="PRU01240"/>
    </source>
</evidence>